<dbReference type="CDD" id="cd04182">
    <property type="entry name" value="GT_2_like_f"/>
    <property type="match status" value="1"/>
</dbReference>
<keyword evidence="3" id="KW-0808">Transferase</keyword>
<dbReference type="Pfam" id="PF12804">
    <property type="entry name" value="NTP_transf_3"/>
    <property type="match status" value="1"/>
</dbReference>
<feature type="non-terminal residue" evidence="3">
    <location>
        <position position="1"/>
    </location>
</feature>
<dbReference type="InterPro" id="IPR025877">
    <property type="entry name" value="MobA-like_NTP_Trfase"/>
</dbReference>
<accession>A0A3C1KP93</accession>
<dbReference type="STRING" id="1121937.GCA_000423125_00450"/>
<gene>
    <name evidence="3" type="ORF">DCP75_11350</name>
</gene>
<dbReference type="PANTHER" id="PTHR43777:SF1">
    <property type="entry name" value="MOLYBDENUM COFACTOR CYTIDYLYLTRANSFERASE"/>
    <property type="match status" value="1"/>
</dbReference>
<proteinExistence type="predicted"/>
<protein>
    <submittedName>
        <fullName evidence="3">Nucleotidyltransferase family protein</fullName>
    </submittedName>
</protein>
<dbReference type="GO" id="GO:0016779">
    <property type="term" value="F:nucleotidyltransferase activity"/>
    <property type="evidence" value="ECO:0007669"/>
    <property type="project" value="UniProtKB-ARBA"/>
</dbReference>
<evidence type="ECO:0000313" key="4">
    <source>
        <dbReference type="Proteomes" id="UP000259273"/>
    </source>
</evidence>
<keyword evidence="1" id="KW-0460">Magnesium</keyword>
<sequence>TGLPLRVCLRPGEAQLAQQSGLQPEEVIACERARCGMGSTLAEGVAQLPAWQGVLVALADMPAIQPSTYREVAAAVSRETIVVPTWQGRSGHPVGFGTDWFDRLANLRGDTGARALVLQAGERRTPLAVADPGILSDVDYPADLIDAAWVE</sequence>
<dbReference type="EMBL" id="DMND01000152">
    <property type="protein sequence ID" value="HAN28293.1"/>
    <property type="molecule type" value="Genomic_DNA"/>
</dbReference>
<dbReference type="Gene3D" id="3.90.550.10">
    <property type="entry name" value="Spore Coat Polysaccharide Biosynthesis Protein SpsA, Chain A"/>
    <property type="match status" value="1"/>
</dbReference>
<evidence type="ECO:0000259" key="2">
    <source>
        <dbReference type="Pfam" id="PF12804"/>
    </source>
</evidence>
<evidence type="ECO:0000313" key="3">
    <source>
        <dbReference type="EMBL" id="HAN28293.1"/>
    </source>
</evidence>
<dbReference type="PANTHER" id="PTHR43777">
    <property type="entry name" value="MOLYBDENUM COFACTOR CYTIDYLYLTRANSFERASE"/>
    <property type="match status" value="1"/>
</dbReference>
<dbReference type="SUPFAM" id="SSF53448">
    <property type="entry name" value="Nucleotide-diphospho-sugar transferases"/>
    <property type="match status" value="1"/>
</dbReference>
<evidence type="ECO:0000256" key="1">
    <source>
        <dbReference type="ARBA" id="ARBA00022842"/>
    </source>
</evidence>
<comment type="caution">
    <text evidence="3">The sequence shown here is derived from an EMBL/GenBank/DDBJ whole genome shotgun (WGS) entry which is preliminary data.</text>
</comment>
<name>A0A3C1KP93_9GAMM</name>
<reference evidence="3 4" key="1">
    <citation type="journal article" date="2018" name="Nat. Biotechnol.">
        <title>A standardized bacterial taxonomy based on genome phylogeny substantially revises the tree of life.</title>
        <authorList>
            <person name="Parks D.H."/>
            <person name="Chuvochina M."/>
            <person name="Waite D.W."/>
            <person name="Rinke C."/>
            <person name="Skarshewski A."/>
            <person name="Chaumeil P.A."/>
            <person name="Hugenholtz P."/>
        </authorList>
    </citation>
    <scope>NUCLEOTIDE SEQUENCE [LARGE SCALE GENOMIC DNA]</scope>
    <source>
        <strain evidence="3">UBA9158</strain>
    </source>
</reference>
<organism evidence="3 4">
    <name type="scientific">Haliea salexigens</name>
    <dbReference type="NCBI Taxonomy" id="287487"/>
    <lineage>
        <taxon>Bacteria</taxon>
        <taxon>Pseudomonadati</taxon>
        <taxon>Pseudomonadota</taxon>
        <taxon>Gammaproteobacteria</taxon>
        <taxon>Cellvibrionales</taxon>
        <taxon>Halieaceae</taxon>
        <taxon>Haliea</taxon>
    </lineage>
</organism>
<dbReference type="InterPro" id="IPR029044">
    <property type="entry name" value="Nucleotide-diphossugar_trans"/>
</dbReference>
<dbReference type="Proteomes" id="UP000259273">
    <property type="component" value="Unassembled WGS sequence"/>
</dbReference>
<feature type="domain" description="MobA-like NTP transferase" evidence="2">
    <location>
        <begin position="16"/>
        <end position="119"/>
    </location>
</feature>
<dbReference type="AlphaFoldDB" id="A0A3C1KP93"/>